<sequence>MVSISSQRSAYLLAGILLRVALILWSRYQDAHYDLPYTDVDYSVFSDASALLLNGCPVSETVYSPFIDVQHDLENQIELKPNLSCAKGFLPSLARFSLLNDPIHVRPDQESPFDQESFMFKLSIACFDLVRPLFRSLASLGDPYARPTYRYTPFLAALLIPIHSLALPEFGKYLFAIADILCAILMWALLDGRSSSASKFGSFTHLPGLLWLLNPFPAQISTRGSSESLVGLSILSFLYLFLRSNPELPAGIQELSSRTEGKERKADRSDQASEADRLAKFGVLPPESSLPFDDWSLSALLAPIMLGLAVHLKLFPVIYAIPVLSHLYTSSSISLRCDRAGERLGLFEKHRAGIRFGIVAALTFFSVNLVAWSLWGQPFVENTFTYHLTRKDHRHNFSPYFLTNYLSSVPSLTLGGGEGPAFATWTRGSSFSSEVPTSGGLGTVRDQIVVLASEVASSSLTSFLPQLGLTSYVGWVLGGKDVVSACAAQTLVFVTFNKVCTSQYFMWFLWLLPVILPSLRFKSRVQPILMISAWVATQSVWLGQAYLLEFKAKQVFLEVWSSSLLLLVCHCYLIVACLDAWRRERRVLTHQVESLADGKKEK</sequence>
<reference evidence="1 2" key="1">
    <citation type="journal article" date="2018" name="Mol. Biol. Evol.">
        <title>Broad Genomic Sampling Reveals a Smut Pathogenic Ancestry of the Fungal Clade Ustilaginomycotina.</title>
        <authorList>
            <person name="Kijpornyongpan T."/>
            <person name="Mondo S.J."/>
            <person name="Barry K."/>
            <person name="Sandor L."/>
            <person name="Lee J."/>
            <person name="Lipzen A."/>
            <person name="Pangilinan J."/>
            <person name="LaButti K."/>
            <person name="Hainaut M."/>
            <person name="Henrissat B."/>
            <person name="Grigoriev I.V."/>
            <person name="Spatafora J.W."/>
            <person name="Aime M.C."/>
        </authorList>
    </citation>
    <scope>NUCLEOTIDE SEQUENCE [LARGE SCALE GENOMIC DNA]</scope>
    <source>
        <strain evidence="1 2">SA 807</strain>
    </source>
</reference>
<gene>
    <name evidence="1" type="ORF">IE53DRAFT_384772</name>
</gene>
<accession>A0ACD0P3T6</accession>
<name>A0ACD0P3T6_9BASI</name>
<organism evidence="1 2">
    <name type="scientific">Violaceomyces palustris</name>
    <dbReference type="NCBI Taxonomy" id="1673888"/>
    <lineage>
        <taxon>Eukaryota</taxon>
        <taxon>Fungi</taxon>
        <taxon>Dikarya</taxon>
        <taxon>Basidiomycota</taxon>
        <taxon>Ustilaginomycotina</taxon>
        <taxon>Ustilaginomycetes</taxon>
        <taxon>Violaceomycetales</taxon>
        <taxon>Violaceomycetaceae</taxon>
        <taxon>Violaceomyces</taxon>
    </lineage>
</organism>
<dbReference type="EMBL" id="KZ819759">
    <property type="protein sequence ID" value="PWN52760.1"/>
    <property type="molecule type" value="Genomic_DNA"/>
</dbReference>
<keyword evidence="2" id="KW-1185">Reference proteome</keyword>
<evidence type="ECO:0000313" key="2">
    <source>
        <dbReference type="Proteomes" id="UP000245626"/>
    </source>
</evidence>
<protein>
    <submittedName>
        <fullName evidence="1">Uncharacterized protein</fullName>
    </submittedName>
</protein>
<dbReference type="Proteomes" id="UP000245626">
    <property type="component" value="Unassembled WGS sequence"/>
</dbReference>
<evidence type="ECO:0000313" key="1">
    <source>
        <dbReference type="EMBL" id="PWN52760.1"/>
    </source>
</evidence>
<proteinExistence type="predicted"/>